<feature type="transmembrane region" description="Helical" evidence="2">
    <location>
        <begin position="975"/>
        <end position="995"/>
    </location>
</feature>
<sequence length="1994" mass="220645">MVLMHPWLGVLFFRYVSGQTEIKVAGSSTVFPVANAWANGVQNASNFAITIEGGGSSSGARRVCKDRADPDHVDIGDMSRNWKNSEALLLDDGYTWECSISKIRVTQLQVGTDGLAVAVRKGGRAHDCLTSAEVGGLTLAMLHWMFTDWSNEQLESYGVDLASVIPNDDGDGIKEWSDLSWVCPEVPINTYGPGSDSGTYDFFGEATLCEDCFAGEDGYDPEGFPYCPSDKHSALEQLATEQDVAAFIQSQRPLNCYMHSESDYQLLQWLSADTGGIVYFGYSYFAQYANLLTVARIANDKYKGVKDTADARVEPSTYTITDGSYSVYKRRLFMNVDNEAWDRVHPFLSFGFSSAGQSMVSSVGYVVVNAALLSKMKIRIEERGNEEADYVSVAPSSCPVGAELSVVPYINQFGNPKVNYTCSLCSHGSFKSLDTPTACTSCEPGRYTDQVGQSTCSLCDPGYEALNGTSCRACGVGFYKREAAAASCSPCGAGTFNNRTAQAECAFCGPGYFAPEGSTKCSACPLNEVAPAPGSASCNRCGDGFTTTQVGSTACSRCRAGTFRSNETQCVHCAGDKTTAFQGAVLKSDCICPAGKYLRDGLTGDSMEAMSSGTCVECSDGMDCPLGSDLRIWASFLAGAEMEPEDQLFPLLQPGYYSTPEEPMQAYKCGAPSHCPGWRPGTCAAGRVGIPCSRCEAGSKFEDGQCTPCGASDSLLFIVGAVVMAFAIPTFYYVMNSPMTSKASTTLSTTMAFGMTLTLLQTVGLVGLVSLSWPSYMKPFLDFVSIFMLDLESLNFDCVGMASAARYGISVMVWPAVLTWLVVCGLLSKLGPGKMHFVGGKALSTLGQLFQIGFTIIAKTSLMPFMCYSHPNGKSSVLRFSDVICWEEQSGHTDMVIFGIFMTTMMILYWSILAWVTVEAPKRSANGDQGFLMATRFLFFRFRTDYWWYGTWFILRGPLLSLPVVIFTDLPQVQLFVMTAVLVTYMVMQLTTWPWKTPLINLADGAMSMMFILLLAVGASFLDSLEGEARAAASSLAVTVLGILYSIAFVLLCLVAVALVHKTAMGSASELPILTLGRAPSNTELRQALDSLHTAYEEERFIADGGILQEIWVPPLVRRLRIRCYNVGGVTPEIYDHLHHWLLHKSREDVIILQEIHHGMGRSDSRWAIPGWTIVASADPQQRFSGVCIIVADRVIESARLTYNVCIPGRLLHVRCSNRDVTLDVIAGYQWVWQTAKSDQIAQSRSFFWQTLSSLVRRDPSITPFLVAYHGAQGSLLDPKAEFEEIFEYYQSVFNRDVPFELVTQPVVQFEHSEILDSVRKLKGGRAVPPKSVPSELWSLCAEEYAAFLTPRLNLAESQESQYPPEATDCTLALLPKPHKTSRRPSDLRPLGLQDASSKVLANAIKHQLQQHTLEYLHSRPQYAYTPDRAIDEAVGRVARHCRLIRQRVQASVASVHARRAGVQQSQCIGGAMLGIDLSRAFDCIPRAVLQRSLQHAGAPPPLVQAVLQLHESCRYSVRHKGYQGSFRMLVGVRQGCVLSPYLYALFTCLVFDEIAQRTSLDWATAFLTLFADDSHLAWEISTVADLQFFLHCLQTTFQAVPPDDGCVDISIAHPRVFSLKLAVPETMPLQPRFEDPAFQSAVLKDWLLLLSWLSLKARMADAQMEESLSAQARQELEMVFSGRPSEDKSEKEKEKEDAQEQEDGRRPKWRRDESKGKGPSSNSWENWSQGKRHWSEQQQSKESSKAEDPQTQELLRCLVKMSVRHEQELMRIRPDVGFIAFCDTSDLGCMGMLREVALSWSDLFSQGKVNTALKTMLVMSMMKDMKERAENVLREEDQLQRCFTVGWLKEGATGLDPVWVYHTWNAKEKKQEVASTPPLKHSDVLKLLDVLLEHLPRDGVVTRFNTTKRLDLMKEFKTEVVPMMLQLSLRGASAQLCYDAMKALSGNAAMKLQGVRWRPERAQKPPLAKALEEAYLATSFCDWAPRDQSWARR</sequence>
<dbReference type="SMART" id="SM01411">
    <property type="entry name" value="Ephrin_rec_like"/>
    <property type="match status" value="3"/>
</dbReference>
<gene>
    <name evidence="5" type="primary">sphX</name>
    <name evidence="5" type="ORF">AK812_SmicGene42454</name>
</gene>
<evidence type="ECO:0000259" key="4">
    <source>
        <dbReference type="PROSITE" id="PS50878"/>
    </source>
</evidence>
<reference evidence="5 6" key="1">
    <citation type="submission" date="2016-02" db="EMBL/GenBank/DDBJ databases">
        <title>Genome analysis of coral dinoflagellate symbionts highlights evolutionary adaptations to a symbiotic lifestyle.</title>
        <authorList>
            <person name="Aranda M."/>
            <person name="Li Y."/>
            <person name="Liew Y.J."/>
            <person name="Baumgarten S."/>
            <person name="Simakov O."/>
            <person name="Wilson M."/>
            <person name="Piel J."/>
            <person name="Ashoor H."/>
            <person name="Bougouffa S."/>
            <person name="Bajic V.B."/>
            <person name="Ryu T."/>
            <person name="Ravasi T."/>
            <person name="Bayer T."/>
            <person name="Micklem G."/>
            <person name="Kim H."/>
            <person name="Bhak J."/>
            <person name="Lajeunesse T.C."/>
            <person name="Voolstra C.R."/>
        </authorList>
    </citation>
    <scope>NUCLEOTIDE SEQUENCE [LARGE SCALE GENOMIC DNA]</scope>
    <source>
        <strain evidence="5 6">CCMP2467</strain>
    </source>
</reference>
<dbReference type="OrthoDB" id="432384at2759"/>
<dbReference type="Gene3D" id="3.60.10.10">
    <property type="entry name" value="Endonuclease/exonuclease/phosphatase"/>
    <property type="match status" value="1"/>
</dbReference>
<evidence type="ECO:0000256" key="3">
    <source>
        <dbReference type="SAM" id="SignalP"/>
    </source>
</evidence>
<evidence type="ECO:0000256" key="2">
    <source>
        <dbReference type="SAM" id="Phobius"/>
    </source>
</evidence>
<dbReference type="SUPFAM" id="SSF57184">
    <property type="entry name" value="Growth factor receptor domain"/>
    <property type="match status" value="1"/>
</dbReference>
<feature type="transmembrane region" description="Helical" evidence="2">
    <location>
        <begin position="1007"/>
        <end position="1025"/>
    </location>
</feature>
<feature type="transmembrane region" description="Helical" evidence="2">
    <location>
        <begin position="896"/>
        <end position="918"/>
    </location>
</feature>
<proteinExistence type="predicted"/>
<dbReference type="SUPFAM" id="SSF56219">
    <property type="entry name" value="DNase I-like"/>
    <property type="match status" value="1"/>
</dbReference>
<accession>A0A1Q9C3I5</accession>
<feature type="region of interest" description="Disordered" evidence="1">
    <location>
        <begin position="1682"/>
        <end position="1752"/>
    </location>
</feature>
<dbReference type="PROSITE" id="PS50878">
    <property type="entry name" value="RT_POL"/>
    <property type="match status" value="1"/>
</dbReference>
<dbReference type="InterPro" id="IPR036691">
    <property type="entry name" value="Endo/exonu/phosph_ase_sf"/>
</dbReference>
<dbReference type="Pfam" id="PF00078">
    <property type="entry name" value="RVT_1"/>
    <property type="match status" value="1"/>
</dbReference>
<evidence type="ECO:0000256" key="1">
    <source>
        <dbReference type="SAM" id="MobiDB-lite"/>
    </source>
</evidence>
<feature type="transmembrane region" description="Helical" evidence="2">
    <location>
        <begin position="715"/>
        <end position="735"/>
    </location>
</feature>
<feature type="domain" description="Reverse transcriptase" evidence="4">
    <location>
        <begin position="1356"/>
        <end position="1658"/>
    </location>
</feature>
<name>A0A1Q9C3I5_SYMMI</name>
<dbReference type="Gene3D" id="3.40.190.10">
    <property type="entry name" value="Periplasmic binding protein-like II"/>
    <property type="match status" value="2"/>
</dbReference>
<dbReference type="SUPFAM" id="SSF53850">
    <property type="entry name" value="Periplasmic binding protein-like II"/>
    <property type="match status" value="1"/>
</dbReference>
<evidence type="ECO:0000313" key="6">
    <source>
        <dbReference type="Proteomes" id="UP000186817"/>
    </source>
</evidence>
<dbReference type="PANTHER" id="PTHR46967:SF1">
    <property type="entry name" value="KERATIN-ASSOCIATED PROTEIN 16-1-LIKE"/>
    <property type="match status" value="1"/>
</dbReference>
<dbReference type="InterPro" id="IPR009030">
    <property type="entry name" value="Growth_fac_rcpt_cys_sf"/>
</dbReference>
<feature type="transmembrane region" description="Helical" evidence="2">
    <location>
        <begin position="747"/>
        <end position="773"/>
    </location>
</feature>
<dbReference type="Pfam" id="PF07699">
    <property type="entry name" value="Ephrin_rec_like"/>
    <property type="match status" value="1"/>
</dbReference>
<dbReference type="InterPro" id="IPR024370">
    <property type="entry name" value="PBP_domain"/>
</dbReference>
<dbReference type="EMBL" id="LSRX01001760">
    <property type="protein sequence ID" value="OLP77476.1"/>
    <property type="molecule type" value="Genomic_DNA"/>
</dbReference>
<organism evidence="5 6">
    <name type="scientific">Symbiodinium microadriaticum</name>
    <name type="common">Dinoflagellate</name>
    <name type="synonym">Zooxanthella microadriatica</name>
    <dbReference type="NCBI Taxonomy" id="2951"/>
    <lineage>
        <taxon>Eukaryota</taxon>
        <taxon>Sar</taxon>
        <taxon>Alveolata</taxon>
        <taxon>Dinophyceae</taxon>
        <taxon>Suessiales</taxon>
        <taxon>Symbiodiniaceae</taxon>
        <taxon>Symbiodinium</taxon>
    </lineage>
</organism>
<feature type="compositionally biased region" description="Polar residues" evidence="1">
    <location>
        <begin position="1720"/>
        <end position="1730"/>
    </location>
</feature>
<dbReference type="Pfam" id="PF12849">
    <property type="entry name" value="PBP_like_2"/>
    <property type="match status" value="1"/>
</dbReference>
<protein>
    <submittedName>
        <fullName evidence="5">Protein SphX</fullName>
    </submittedName>
</protein>
<dbReference type="Proteomes" id="UP000186817">
    <property type="component" value="Unassembled WGS sequence"/>
</dbReference>
<feature type="compositionally biased region" description="Basic and acidic residues" evidence="1">
    <location>
        <begin position="1685"/>
        <end position="1717"/>
    </location>
</feature>
<keyword evidence="3" id="KW-0732">Signal</keyword>
<feature type="transmembrane region" description="Helical" evidence="2">
    <location>
        <begin position="804"/>
        <end position="827"/>
    </location>
</feature>
<keyword evidence="2" id="KW-1133">Transmembrane helix</keyword>
<keyword evidence="2" id="KW-0472">Membrane</keyword>
<feature type="chain" id="PRO_5012886918" evidence="3">
    <location>
        <begin position="19"/>
        <end position="1994"/>
    </location>
</feature>
<feature type="transmembrane region" description="Helical" evidence="2">
    <location>
        <begin position="946"/>
        <end position="968"/>
    </location>
</feature>
<dbReference type="InterPro" id="IPR000477">
    <property type="entry name" value="RT_dom"/>
</dbReference>
<keyword evidence="6" id="KW-1185">Reference proteome</keyword>
<feature type="transmembrane region" description="Helical" evidence="2">
    <location>
        <begin position="1037"/>
        <end position="1060"/>
    </location>
</feature>
<dbReference type="PANTHER" id="PTHR46967">
    <property type="entry name" value="INSULIN-LIKE GROWTH FACTOR BINDING PROTEIN,N-TERMINAL"/>
    <property type="match status" value="1"/>
</dbReference>
<evidence type="ECO:0000313" key="5">
    <source>
        <dbReference type="EMBL" id="OLP77476.1"/>
    </source>
</evidence>
<dbReference type="InterPro" id="IPR011641">
    <property type="entry name" value="Tyr-kin_ephrin_A/B_rcpt-like"/>
</dbReference>
<dbReference type="CDD" id="cd00185">
    <property type="entry name" value="TNFRSF"/>
    <property type="match status" value="2"/>
</dbReference>
<feature type="signal peptide" evidence="3">
    <location>
        <begin position="1"/>
        <end position="18"/>
    </location>
</feature>
<dbReference type="Gene3D" id="2.10.50.10">
    <property type="entry name" value="Tumor Necrosis Factor Receptor, subunit A, domain 2"/>
    <property type="match status" value="3"/>
</dbReference>
<keyword evidence="2" id="KW-0812">Transmembrane</keyword>
<comment type="caution">
    <text evidence="5">The sequence shown here is derived from an EMBL/GenBank/DDBJ whole genome shotgun (WGS) entry which is preliminary data.</text>
</comment>